<accession>A0A2S9J5H3</accession>
<dbReference type="GO" id="GO:0009007">
    <property type="term" value="F:site-specific DNA-methyltransferase (adenine-specific) activity"/>
    <property type="evidence" value="ECO:0007669"/>
    <property type="project" value="UniProtKB-EC"/>
</dbReference>
<dbReference type="AlphaFoldDB" id="A0A2S9J5H3"/>
<name>A0A2S9J5H3_9SPHI</name>
<proteinExistence type="inferred from homology"/>
<evidence type="ECO:0000313" key="7">
    <source>
        <dbReference type="EMBL" id="PRD48025.1"/>
    </source>
</evidence>
<organism evidence="7 8">
    <name type="scientific">Sphingobacterium haloxyli</name>
    <dbReference type="NCBI Taxonomy" id="2100533"/>
    <lineage>
        <taxon>Bacteria</taxon>
        <taxon>Pseudomonadati</taxon>
        <taxon>Bacteroidota</taxon>
        <taxon>Sphingobacteriia</taxon>
        <taxon>Sphingobacteriales</taxon>
        <taxon>Sphingobacteriaceae</taxon>
        <taxon>Sphingobacterium</taxon>
    </lineage>
</organism>
<evidence type="ECO:0000256" key="2">
    <source>
        <dbReference type="ARBA" id="ARBA00011900"/>
    </source>
</evidence>
<dbReference type="RefSeq" id="WP_105716052.1">
    <property type="nucleotide sequence ID" value="NZ_PVBQ01000004.1"/>
</dbReference>
<dbReference type="Gene3D" id="3.40.50.150">
    <property type="entry name" value="Vaccinia Virus protein VP39"/>
    <property type="match status" value="1"/>
</dbReference>
<protein>
    <recommendedName>
        <fullName evidence="2">site-specific DNA-methyltransferase (adenine-specific)</fullName>
        <ecNumber evidence="2">2.1.1.72</ecNumber>
    </recommendedName>
</protein>
<evidence type="ECO:0000313" key="8">
    <source>
        <dbReference type="Proteomes" id="UP000239711"/>
    </source>
</evidence>
<dbReference type="EMBL" id="PVBQ01000004">
    <property type="protein sequence ID" value="PRD48025.1"/>
    <property type="molecule type" value="Genomic_DNA"/>
</dbReference>
<dbReference type="GO" id="GO:0032259">
    <property type="term" value="P:methylation"/>
    <property type="evidence" value="ECO:0007669"/>
    <property type="project" value="UniProtKB-KW"/>
</dbReference>
<dbReference type="InterPro" id="IPR002052">
    <property type="entry name" value="DNA_methylase_N6_adenine_CS"/>
</dbReference>
<comment type="similarity">
    <text evidence="1">Belongs to the N(4)/N(6)-methyltransferase family.</text>
</comment>
<dbReference type="Proteomes" id="UP000239711">
    <property type="component" value="Unassembled WGS sequence"/>
</dbReference>
<dbReference type="GO" id="GO:0003676">
    <property type="term" value="F:nucleic acid binding"/>
    <property type="evidence" value="ECO:0007669"/>
    <property type="project" value="InterPro"/>
</dbReference>
<evidence type="ECO:0000256" key="4">
    <source>
        <dbReference type="ARBA" id="ARBA00022679"/>
    </source>
</evidence>
<dbReference type="OrthoDB" id="9805629at2"/>
<dbReference type="SUPFAM" id="SSF53335">
    <property type="entry name" value="S-adenosyl-L-methionine-dependent methyltransferases"/>
    <property type="match status" value="1"/>
</dbReference>
<dbReference type="InterPro" id="IPR012327">
    <property type="entry name" value="MeTrfase_D12"/>
</dbReference>
<comment type="caution">
    <text evidence="7">The sequence shown here is derived from an EMBL/GenBank/DDBJ whole genome shotgun (WGS) entry which is preliminary data.</text>
</comment>
<keyword evidence="4 7" id="KW-0808">Transferase</keyword>
<dbReference type="InterPro" id="IPR029063">
    <property type="entry name" value="SAM-dependent_MTases_sf"/>
</dbReference>
<gene>
    <name evidence="7" type="ORF">C5745_05800</name>
</gene>
<keyword evidence="3 7" id="KW-0489">Methyltransferase</keyword>
<dbReference type="PRINTS" id="PR00505">
    <property type="entry name" value="D12N6MTFRASE"/>
</dbReference>
<evidence type="ECO:0000256" key="1">
    <source>
        <dbReference type="ARBA" id="ARBA00006594"/>
    </source>
</evidence>
<evidence type="ECO:0000256" key="5">
    <source>
        <dbReference type="ARBA" id="ARBA00022691"/>
    </source>
</evidence>
<dbReference type="GO" id="GO:0009307">
    <property type="term" value="P:DNA restriction-modification system"/>
    <property type="evidence" value="ECO:0007669"/>
    <property type="project" value="InterPro"/>
</dbReference>
<dbReference type="InterPro" id="IPR023095">
    <property type="entry name" value="Ade_MeTrfase_dom_2"/>
</dbReference>
<keyword evidence="8" id="KW-1185">Reference proteome</keyword>
<keyword evidence="5" id="KW-0949">S-adenosyl-L-methionine</keyword>
<evidence type="ECO:0000256" key="3">
    <source>
        <dbReference type="ARBA" id="ARBA00022603"/>
    </source>
</evidence>
<reference evidence="7 8" key="1">
    <citation type="submission" date="2018-02" db="EMBL/GenBank/DDBJ databases">
        <title>The draft genome of Sphingobacterium sp. 5JN-11.</title>
        <authorList>
            <person name="Liu L."/>
            <person name="Li L."/>
            <person name="Liang L."/>
            <person name="Zhang X."/>
            <person name="Wang T."/>
        </authorList>
    </citation>
    <scope>NUCLEOTIDE SEQUENCE [LARGE SCALE GENOMIC DNA]</scope>
    <source>
        <strain evidence="7 8">5JN-11</strain>
    </source>
</reference>
<dbReference type="PROSITE" id="PS00092">
    <property type="entry name" value="N6_MTASE"/>
    <property type="match status" value="1"/>
</dbReference>
<comment type="catalytic activity">
    <reaction evidence="6">
        <text>a 2'-deoxyadenosine in DNA + S-adenosyl-L-methionine = an N(6)-methyl-2'-deoxyadenosine in DNA + S-adenosyl-L-homocysteine + H(+)</text>
        <dbReference type="Rhea" id="RHEA:15197"/>
        <dbReference type="Rhea" id="RHEA-COMP:12418"/>
        <dbReference type="Rhea" id="RHEA-COMP:12419"/>
        <dbReference type="ChEBI" id="CHEBI:15378"/>
        <dbReference type="ChEBI" id="CHEBI:57856"/>
        <dbReference type="ChEBI" id="CHEBI:59789"/>
        <dbReference type="ChEBI" id="CHEBI:90615"/>
        <dbReference type="ChEBI" id="CHEBI:90616"/>
        <dbReference type="EC" id="2.1.1.72"/>
    </reaction>
</comment>
<dbReference type="Gene3D" id="1.10.1020.10">
    <property type="entry name" value="Adenine-specific Methyltransferase, Domain 2"/>
    <property type="match status" value="1"/>
</dbReference>
<evidence type="ECO:0000256" key="6">
    <source>
        <dbReference type="ARBA" id="ARBA00047942"/>
    </source>
</evidence>
<dbReference type="Pfam" id="PF02086">
    <property type="entry name" value="MethyltransfD12"/>
    <property type="match status" value="1"/>
</dbReference>
<dbReference type="EC" id="2.1.1.72" evidence="2"/>
<sequence>MAKKTPILKKTITLANNIMLQHIIPVTRYYGSKRKLLPAIWGEIEKREIPFESVLDIFGGSATFSYYAKLKGKKLIYNDLFRFNYLIAKAIIGNKTLSLSLDETLQLLKENPDINYKHIIQENFNDIYYPDDENRVIDIVIQNIQHLADEEKQASAYYILFQSCMIKRPYNLFHRKNLNLRTNYNGGNFGNKTTWERSFEELFIRFHKELSECTFDNGFDNKILNSSALKCDANADLVYIDPPYFHKDNHLTYHSKYHFLEGLAHYDQILSNINFETKNKEITINKTREFENKATFLFELDQLLNKHSDSVILLSYRSNGIPSIIEIEELLRRHRSNVEVITLGKYNYALTRNNKETEEYLFIGK</sequence>